<accession>A0A844XTP0</accession>
<dbReference type="EMBL" id="WTYC01000008">
    <property type="protein sequence ID" value="MXO49271.1"/>
    <property type="molecule type" value="Genomic_DNA"/>
</dbReference>
<protein>
    <submittedName>
        <fullName evidence="3">MMPL family transporter</fullName>
    </submittedName>
</protein>
<dbReference type="Gene3D" id="1.20.1640.10">
    <property type="entry name" value="Multidrug efflux transporter AcrB transmembrane domain"/>
    <property type="match status" value="2"/>
</dbReference>
<dbReference type="Gene3D" id="3.30.70.1440">
    <property type="entry name" value="Multidrug efflux transporter AcrB pore domain"/>
    <property type="match status" value="1"/>
</dbReference>
<feature type="transmembrane region" description="Helical" evidence="2">
    <location>
        <begin position="1056"/>
        <end position="1079"/>
    </location>
</feature>
<evidence type="ECO:0000256" key="1">
    <source>
        <dbReference type="SAM" id="MobiDB-lite"/>
    </source>
</evidence>
<dbReference type="GO" id="GO:0042910">
    <property type="term" value="F:xenobiotic transmembrane transporter activity"/>
    <property type="evidence" value="ECO:0007669"/>
    <property type="project" value="TreeGrafter"/>
</dbReference>
<evidence type="ECO:0000256" key="2">
    <source>
        <dbReference type="SAM" id="Phobius"/>
    </source>
</evidence>
<feature type="transmembrane region" description="Helical" evidence="2">
    <location>
        <begin position="980"/>
        <end position="1001"/>
    </location>
</feature>
<feature type="transmembrane region" description="Helical" evidence="2">
    <location>
        <begin position="925"/>
        <end position="947"/>
    </location>
</feature>
<evidence type="ECO:0000313" key="4">
    <source>
        <dbReference type="Proteomes" id="UP000448199"/>
    </source>
</evidence>
<dbReference type="Proteomes" id="UP000448199">
    <property type="component" value="Unassembled WGS sequence"/>
</dbReference>
<evidence type="ECO:0000313" key="3">
    <source>
        <dbReference type="EMBL" id="MXO49271.1"/>
    </source>
</evidence>
<dbReference type="InterPro" id="IPR001036">
    <property type="entry name" value="Acrflvin-R"/>
</dbReference>
<feature type="transmembrane region" description="Helical" evidence="2">
    <location>
        <begin position="381"/>
        <end position="398"/>
    </location>
</feature>
<dbReference type="SUPFAM" id="SSF82693">
    <property type="entry name" value="Multidrug efflux transporter AcrB pore domain, PN1, PN2, PC1 and PC2 subdomains"/>
    <property type="match status" value="2"/>
</dbReference>
<sequence>MSDQQPDANLPQDEDGVEGTTLSETGSESEAVANASGFKKFFFLKTTFGILLTTLFVVGGVMAYFSLVKESLPDLDIPQATITTTWPGADPTTMEEQVTQEIEDELTTLADVKAINSASFDSFSLISVEFDASADSGEAIARLRETVADAEANLPSEAEKPAIEQVSVDDRPVLTVALYGDAGPAAFSALGEDLQDRLERIGGVNEVDVAGVREEIVQVLLEPQRLLALGLSPVQVRDAITRANLEQPFGEIESQEIGAVVRLEGQFQTIDDLRALPVARFGDGASGRPVLLGEIATVRRQLETEESRTFYSEDGERFRPSVSLSVKKVPGADTIQLIEDVLADIDAYAQTTAWPQGVEHTVVQNEAETIWDSLINVFNNGWQAMLAVFIILFLVLTWREGLIAGLSIPVTFCGVLVVILLMGYSLNELVIIGMVLALGLLVDVFILMMEGLHEDIYTNNKSFGEAALSTIDRYAMPAFAGQLTTILALAPLMAIGGVSGKFIRVLPITAIACLMLAYIVALFAAVPLSRYLLQRVADGDTKEETSKADAVAADASGWLERFTQANIISSRKRAWTWVGGAVGVFLLSCVAIAQTSLVLYPKTDGENLGINIELPASTQLETSQRIADEVGELLLEKPYFADLIKLVGSKSPFASGSVAASLQPSTAENFIGFSATFVERGNRDAAGYELADDLREELQAYLDANVAGADLLVVAETGQPTSGDSIEIILTGPEMAKLQELSEEVQALLGDESGVVDIRDNLGSVTGEIALRPNREALDFFGLTQADLAAQIRFALSNDQVGEFVTPGPEDDLEIRVGTDWPSRGGFEAGGPSRYEELALVRAFTPSGESVALLSLLEPVQSEAAVAVSHKDGERALTVLAKDQGRPVTEIIDAVTPKLEAAMEEWPQGYAFAVGGEAEETAETFGSAGIALAVAIIMVFGVLVIVFDSFPQAFILLTTMPMALIGTFLGFFAFGLSLSFFAVVGVIALIGIVVNNGIVMVDTMNSRLLEGFSIADAAARGAADRLRPILTTSVTTIVGLVPLAIGSPMYRPLCFAIMFGLVSSTILSLFIIPALYTLLTRKSRAQAEALD</sequence>
<feature type="transmembrane region" description="Helical" evidence="2">
    <location>
        <begin position="1029"/>
        <end position="1050"/>
    </location>
</feature>
<organism evidence="3 4">
    <name type="scientific">Qipengyuania vulgaris</name>
    <dbReference type="NCBI Taxonomy" id="291985"/>
    <lineage>
        <taxon>Bacteria</taxon>
        <taxon>Pseudomonadati</taxon>
        <taxon>Pseudomonadota</taxon>
        <taxon>Alphaproteobacteria</taxon>
        <taxon>Sphingomonadales</taxon>
        <taxon>Erythrobacteraceae</taxon>
        <taxon>Qipengyuania</taxon>
    </lineage>
</organism>
<name>A0A844XTP0_9SPHN</name>
<keyword evidence="2" id="KW-0812">Transmembrane</keyword>
<dbReference type="GO" id="GO:0005886">
    <property type="term" value="C:plasma membrane"/>
    <property type="evidence" value="ECO:0007669"/>
    <property type="project" value="TreeGrafter"/>
</dbReference>
<comment type="caution">
    <text evidence="3">The sequence shown here is derived from an EMBL/GenBank/DDBJ whole genome shotgun (WGS) entry which is preliminary data.</text>
</comment>
<dbReference type="OrthoDB" id="9798415at2"/>
<keyword evidence="2" id="KW-0472">Membrane</keyword>
<feature type="transmembrane region" description="Helical" evidence="2">
    <location>
        <begin position="48"/>
        <end position="67"/>
    </location>
</feature>
<dbReference type="AlphaFoldDB" id="A0A844XTP0"/>
<dbReference type="PRINTS" id="PR00702">
    <property type="entry name" value="ACRIFLAVINRP"/>
</dbReference>
<proteinExistence type="predicted"/>
<feature type="transmembrane region" description="Helical" evidence="2">
    <location>
        <begin position="474"/>
        <end position="496"/>
    </location>
</feature>
<dbReference type="InterPro" id="IPR027463">
    <property type="entry name" value="AcrB_DN_DC_subdom"/>
</dbReference>
<gene>
    <name evidence="3" type="ORF">GRI69_13510</name>
</gene>
<dbReference type="Gene3D" id="3.30.2090.10">
    <property type="entry name" value="Multidrug efflux transporter AcrB TolC docking domain, DN and DC subdomains"/>
    <property type="match status" value="2"/>
</dbReference>
<dbReference type="PANTHER" id="PTHR32063">
    <property type="match status" value="1"/>
</dbReference>
<dbReference type="Gene3D" id="3.30.70.1320">
    <property type="entry name" value="Multidrug efflux transporter AcrB pore domain like"/>
    <property type="match status" value="1"/>
</dbReference>
<dbReference type="SUPFAM" id="SSF82714">
    <property type="entry name" value="Multidrug efflux transporter AcrB TolC docking domain, DN and DC subdomains"/>
    <property type="match status" value="1"/>
</dbReference>
<feature type="region of interest" description="Disordered" evidence="1">
    <location>
        <begin position="1"/>
        <end position="28"/>
    </location>
</feature>
<dbReference type="Gene3D" id="3.30.70.1430">
    <property type="entry name" value="Multidrug efflux transporter AcrB pore domain"/>
    <property type="match status" value="2"/>
</dbReference>
<dbReference type="Pfam" id="PF00873">
    <property type="entry name" value="ACR_tran"/>
    <property type="match status" value="1"/>
</dbReference>
<feature type="transmembrane region" description="Helical" evidence="2">
    <location>
        <begin position="405"/>
        <end position="424"/>
    </location>
</feature>
<feature type="transmembrane region" description="Helical" evidence="2">
    <location>
        <begin position="502"/>
        <end position="526"/>
    </location>
</feature>
<reference evidence="3 4" key="1">
    <citation type="submission" date="2019-12" db="EMBL/GenBank/DDBJ databases">
        <title>Genomic-based taxomic classification of the family Erythrobacteraceae.</title>
        <authorList>
            <person name="Xu L."/>
        </authorList>
    </citation>
    <scope>NUCLEOTIDE SEQUENCE [LARGE SCALE GENOMIC DNA]</scope>
    <source>
        <strain evidence="3 4">DSM 17792</strain>
    </source>
</reference>
<feature type="transmembrane region" description="Helical" evidence="2">
    <location>
        <begin position="954"/>
        <end position="974"/>
    </location>
</feature>
<dbReference type="RefSeq" id="WP_160728799.1">
    <property type="nucleotide sequence ID" value="NZ_WTYC01000008.1"/>
</dbReference>
<dbReference type="PANTHER" id="PTHR32063:SF0">
    <property type="entry name" value="SWARMING MOTILITY PROTEIN SWRC"/>
    <property type="match status" value="1"/>
</dbReference>
<keyword evidence="2" id="KW-1133">Transmembrane helix</keyword>
<keyword evidence="4" id="KW-1185">Reference proteome</keyword>
<dbReference type="SUPFAM" id="SSF82866">
    <property type="entry name" value="Multidrug efflux transporter AcrB transmembrane domain"/>
    <property type="match status" value="2"/>
</dbReference>
<feature type="transmembrane region" description="Helical" evidence="2">
    <location>
        <begin position="430"/>
        <end position="453"/>
    </location>
</feature>